<sequence length="85" mass="9471">MKGLRLSIEDGQLIDLNVEHVTPLHESVGFIVQGFNLMIGLGNEQFIGNQGSDPFNLGPIIEKTMHRLTHGKKQKQNKQAYVEAT</sequence>
<evidence type="ECO:0000313" key="1">
    <source>
        <dbReference type="EMBL" id="PQM33984.1"/>
    </source>
</evidence>
<dbReference type="OrthoDB" id="10468503at2759"/>
<reference evidence="1 2" key="1">
    <citation type="submission" date="2018-02" db="EMBL/GenBank/DDBJ databases">
        <title>Draft genome of wild Prunus yedoensis var. nudiflora.</title>
        <authorList>
            <person name="Baek S."/>
            <person name="Kim J.-H."/>
            <person name="Choi K."/>
            <person name="Kim G.-B."/>
            <person name="Cho A."/>
            <person name="Jang H."/>
            <person name="Shin C.-H."/>
            <person name="Yu H.-J."/>
            <person name="Mun J.-H."/>
        </authorList>
    </citation>
    <scope>NUCLEOTIDE SEQUENCE [LARGE SCALE GENOMIC DNA]</scope>
    <source>
        <strain evidence="2">cv. Jeju island</strain>
        <tissue evidence="1">Leaf</tissue>
    </source>
</reference>
<proteinExistence type="predicted"/>
<accession>A0A314UC89</accession>
<dbReference type="EMBL" id="PJQY01003844">
    <property type="protein sequence ID" value="PQM33984.1"/>
    <property type="molecule type" value="Genomic_DNA"/>
</dbReference>
<protein>
    <submittedName>
        <fullName evidence="1">Uncharacterized protein</fullName>
    </submittedName>
</protein>
<name>A0A314UC89_PRUYE</name>
<evidence type="ECO:0000313" key="2">
    <source>
        <dbReference type="Proteomes" id="UP000250321"/>
    </source>
</evidence>
<comment type="caution">
    <text evidence="1">The sequence shown here is derived from an EMBL/GenBank/DDBJ whole genome shotgun (WGS) entry which is preliminary data.</text>
</comment>
<keyword evidence="2" id="KW-1185">Reference proteome</keyword>
<dbReference type="AlphaFoldDB" id="A0A314UC89"/>
<organism evidence="1 2">
    <name type="scientific">Prunus yedoensis var. nudiflora</name>
    <dbReference type="NCBI Taxonomy" id="2094558"/>
    <lineage>
        <taxon>Eukaryota</taxon>
        <taxon>Viridiplantae</taxon>
        <taxon>Streptophyta</taxon>
        <taxon>Embryophyta</taxon>
        <taxon>Tracheophyta</taxon>
        <taxon>Spermatophyta</taxon>
        <taxon>Magnoliopsida</taxon>
        <taxon>eudicotyledons</taxon>
        <taxon>Gunneridae</taxon>
        <taxon>Pentapetalae</taxon>
        <taxon>rosids</taxon>
        <taxon>fabids</taxon>
        <taxon>Rosales</taxon>
        <taxon>Rosaceae</taxon>
        <taxon>Amygdaloideae</taxon>
        <taxon>Amygdaleae</taxon>
        <taxon>Prunus</taxon>
    </lineage>
</organism>
<dbReference type="Proteomes" id="UP000250321">
    <property type="component" value="Unassembled WGS sequence"/>
</dbReference>
<gene>
    <name evidence="1" type="ORF">Pyn_41204</name>
</gene>